<dbReference type="AlphaFoldDB" id="A0A6J4URT5"/>
<gene>
    <name evidence="2" type="ORF">AVDCRST_MAG86-120</name>
</gene>
<dbReference type="InterPro" id="IPR052917">
    <property type="entry name" value="Stress-Dev_Protein"/>
</dbReference>
<evidence type="ECO:0000259" key="1">
    <source>
        <dbReference type="Pfam" id="PF16242"/>
    </source>
</evidence>
<accession>A0A6J4URT5</accession>
<dbReference type="InterPro" id="IPR012349">
    <property type="entry name" value="Split_barrel_FMN-bd"/>
</dbReference>
<dbReference type="PANTHER" id="PTHR34818">
    <property type="entry name" value="PROTEIN BLI-3"/>
    <property type="match status" value="1"/>
</dbReference>
<dbReference type="PANTHER" id="PTHR34818:SF1">
    <property type="entry name" value="PROTEIN BLI-3"/>
    <property type="match status" value="1"/>
</dbReference>
<dbReference type="EMBL" id="CADCWP010000010">
    <property type="protein sequence ID" value="CAA9554825.1"/>
    <property type="molecule type" value="Genomic_DNA"/>
</dbReference>
<reference evidence="2" key="1">
    <citation type="submission" date="2020-02" db="EMBL/GenBank/DDBJ databases">
        <authorList>
            <person name="Meier V. D."/>
        </authorList>
    </citation>
    <scope>NUCLEOTIDE SEQUENCE</scope>
    <source>
        <strain evidence="2">AVDCRST_MAG86</strain>
    </source>
</reference>
<dbReference type="SUPFAM" id="SSF50475">
    <property type="entry name" value="FMN-binding split barrel"/>
    <property type="match status" value="1"/>
</dbReference>
<evidence type="ECO:0000313" key="2">
    <source>
        <dbReference type="EMBL" id="CAA9554825.1"/>
    </source>
</evidence>
<organism evidence="2">
    <name type="scientific">uncultured Truepera sp</name>
    <dbReference type="NCBI Taxonomy" id="543023"/>
    <lineage>
        <taxon>Bacteria</taxon>
        <taxon>Thermotogati</taxon>
        <taxon>Deinococcota</taxon>
        <taxon>Deinococci</taxon>
        <taxon>Trueperales</taxon>
        <taxon>Trueperaceae</taxon>
        <taxon>Truepera</taxon>
        <taxon>environmental samples</taxon>
    </lineage>
</organism>
<dbReference type="InterPro" id="IPR038725">
    <property type="entry name" value="YdaG_split_barrel_FMN-bd"/>
</dbReference>
<feature type="domain" description="General stress protein FMN-binding split barrel" evidence="1">
    <location>
        <begin position="3"/>
        <end position="147"/>
    </location>
</feature>
<proteinExistence type="predicted"/>
<sequence length="157" mass="17970">MSEQLWDKIKDVRVAMLTTVEDNSSLRSRPMYTQQAEFDGELWFFTADDSGKVEEISREHQVNLSYAEPKNSRYVSVSGVAELVKDRSKLEELWSPMLKAWFKDGLDDPHLALLRVRVTEAEYWDDTSSKMSQLFGMVKAAVTNDTYTGTEHGVVKP</sequence>
<dbReference type="Pfam" id="PF16242">
    <property type="entry name" value="Pyrid_ox_like"/>
    <property type="match status" value="1"/>
</dbReference>
<name>A0A6J4URT5_9DEIN</name>
<dbReference type="Gene3D" id="2.30.110.10">
    <property type="entry name" value="Electron Transport, Fmn-binding Protein, Chain A"/>
    <property type="match status" value="1"/>
</dbReference>
<protein>
    <recommendedName>
        <fullName evidence="1">General stress protein FMN-binding split barrel domain-containing protein</fullName>
    </recommendedName>
</protein>